<dbReference type="GO" id="GO:0006241">
    <property type="term" value="P:CTP biosynthetic process"/>
    <property type="evidence" value="ECO:0007669"/>
    <property type="project" value="TreeGrafter"/>
</dbReference>
<evidence type="ECO:0000256" key="11">
    <source>
        <dbReference type="ARBA" id="ARBA00075170"/>
    </source>
</evidence>
<keyword evidence="5" id="KW-0547">Nucleotide-binding</keyword>
<dbReference type="InterPro" id="IPR017456">
    <property type="entry name" value="CTP_synthase_N"/>
</dbReference>
<evidence type="ECO:0000256" key="4">
    <source>
        <dbReference type="ARBA" id="ARBA00022723"/>
    </source>
</evidence>
<evidence type="ECO:0000256" key="12">
    <source>
        <dbReference type="ARBA" id="ARBA00079941"/>
    </source>
</evidence>
<evidence type="ECO:0000313" key="16">
    <source>
        <dbReference type="Proteomes" id="UP000228964"/>
    </source>
</evidence>
<evidence type="ECO:0000256" key="3">
    <source>
        <dbReference type="ARBA" id="ARBA00022598"/>
    </source>
</evidence>
<keyword evidence="6" id="KW-0067">ATP-binding</keyword>
<dbReference type="EC" id="6.3.4.2" evidence="2"/>
<evidence type="ECO:0000256" key="10">
    <source>
        <dbReference type="ARBA" id="ARBA00047781"/>
    </source>
</evidence>
<dbReference type="AlphaFoldDB" id="A0A2M6WRY0"/>
<evidence type="ECO:0000256" key="2">
    <source>
        <dbReference type="ARBA" id="ARBA00012291"/>
    </source>
</evidence>
<name>A0A2M6WRY0_9BACT</name>
<dbReference type="GO" id="GO:0003883">
    <property type="term" value="F:CTP synthase activity"/>
    <property type="evidence" value="ECO:0007669"/>
    <property type="project" value="UniProtKB-EC"/>
</dbReference>
<evidence type="ECO:0000256" key="8">
    <source>
        <dbReference type="ARBA" id="ARBA00022962"/>
    </source>
</evidence>
<dbReference type="InterPro" id="IPR027417">
    <property type="entry name" value="P-loop_NTPase"/>
</dbReference>
<gene>
    <name evidence="15" type="ORF">COT96_00455</name>
</gene>
<keyword evidence="8" id="KW-0315">Glutamine amidotransferase</keyword>
<comment type="catalytic activity">
    <reaction evidence="10">
        <text>UTP + L-glutamine + ATP + H2O = CTP + L-glutamate + ADP + phosphate + 2 H(+)</text>
        <dbReference type="Rhea" id="RHEA:26426"/>
        <dbReference type="ChEBI" id="CHEBI:15377"/>
        <dbReference type="ChEBI" id="CHEBI:15378"/>
        <dbReference type="ChEBI" id="CHEBI:29985"/>
        <dbReference type="ChEBI" id="CHEBI:30616"/>
        <dbReference type="ChEBI" id="CHEBI:37563"/>
        <dbReference type="ChEBI" id="CHEBI:43474"/>
        <dbReference type="ChEBI" id="CHEBI:46398"/>
        <dbReference type="ChEBI" id="CHEBI:58359"/>
        <dbReference type="ChEBI" id="CHEBI:456216"/>
        <dbReference type="EC" id="6.3.4.2"/>
    </reaction>
</comment>
<feature type="domain" description="CTP synthase N-terminal" evidence="14">
    <location>
        <begin position="10"/>
        <end position="273"/>
    </location>
</feature>
<organism evidence="15 16">
    <name type="scientific">Candidatus Falkowbacteria bacterium CG10_big_fil_rev_8_21_14_0_10_38_22</name>
    <dbReference type="NCBI Taxonomy" id="1974564"/>
    <lineage>
        <taxon>Bacteria</taxon>
        <taxon>Candidatus Falkowiibacteriota</taxon>
    </lineage>
</organism>
<dbReference type="SUPFAM" id="SSF52540">
    <property type="entry name" value="P-loop containing nucleoside triphosphate hydrolases"/>
    <property type="match status" value="1"/>
</dbReference>
<proteinExistence type="predicted"/>
<dbReference type="GO" id="GO:0019856">
    <property type="term" value="P:pyrimidine nucleobase biosynthetic process"/>
    <property type="evidence" value="ECO:0007669"/>
    <property type="project" value="TreeGrafter"/>
</dbReference>
<keyword evidence="7" id="KW-0460">Magnesium</keyword>
<evidence type="ECO:0000256" key="13">
    <source>
        <dbReference type="ARBA" id="ARBA00083191"/>
    </source>
</evidence>
<evidence type="ECO:0000256" key="9">
    <source>
        <dbReference type="ARBA" id="ARBA00022975"/>
    </source>
</evidence>
<dbReference type="InterPro" id="IPR004468">
    <property type="entry name" value="CTP_synthase"/>
</dbReference>
<evidence type="ECO:0000313" key="15">
    <source>
        <dbReference type="EMBL" id="PIT95569.1"/>
    </source>
</evidence>
<dbReference type="PANTHER" id="PTHR11550:SF0">
    <property type="entry name" value="CTP SYNTHASE-RELATED"/>
    <property type="match status" value="1"/>
</dbReference>
<comment type="pathway">
    <text evidence="1">Pyrimidine metabolism; CTP biosynthesis via de novo pathway; CTP from UDP: step 2/2.</text>
</comment>
<evidence type="ECO:0000256" key="6">
    <source>
        <dbReference type="ARBA" id="ARBA00022840"/>
    </source>
</evidence>
<dbReference type="Pfam" id="PF06418">
    <property type="entry name" value="CTP_synth_N"/>
    <property type="match status" value="1"/>
</dbReference>
<sequence>MSKTRNQPTKYIFVAGGVMSGVGKGIACASIGRILQAKGYSVSAIKIDPYINLDAGTMNPIEHGEVFVTEDGDETDQDIGNYERFLNQNIYRDNYLTTGRVYLSVIERERNLDYGGRCVEVVPDIPNEVISRIKKAVKKTGVEIMIIEIGGTVGEYQNLLFLEAARMMRLAEPDNVLFVIVSYLPIPFKIGEMKTKPTQHAVRALNSAGIQPDFIIARSRVPLDAPRRRKIAIFCNIQEEGVISAPDVDSIYDVPINFEKDNLSARILEKFNLPDRKKDLLEWRRMVKATKSANKKVHLGIVGKYFSTGDFCLADSYISVIEAIKHAAVVNKCQPELHWINAEDIEKKGVKILKQLNGV</sequence>
<comment type="caution">
    <text evidence="15">The sequence shown here is derived from an EMBL/GenBank/DDBJ whole genome shotgun (WGS) entry which is preliminary data.</text>
</comment>
<feature type="non-terminal residue" evidence="15">
    <location>
        <position position="359"/>
    </location>
</feature>
<evidence type="ECO:0000259" key="14">
    <source>
        <dbReference type="Pfam" id="PF06418"/>
    </source>
</evidence>
<dbReference type="CDD" id="cd03113">
    <property type="entry name" value="CTPS_N"/>
    <property type="match status" value="1"/>
</dbReference>
<evidence type="ECO:0000256" key="7">
    <source>
        <dbReference type="ARBA" id="ARBA00022842"/>
    </source>
</evidence>
<dbReference type="GO" id="GO:0042802">
    <property type="term" value="F:identical protein binding"/>
    <property type="evidence" value="ECO:0007669"/>
    <property type="project" value="TreeGrafter"/>
</dbReference>
<dbReference type="FunFam" id="3.40.50.300:FF:000009">
    <property type="entry name" value="CTP synthase"/>
    <property type="match status" value="1"/>
</dbReference>
<protein>
    <recommendedName>
        <fullName evidence="2">CTP synthase (glutamine hydrolyzing)</fullName>
        <ecNumber evidence="2">6.3.4.2</ecNumber>
    </recommendedName>
    <alternativeName>
        <fullName evidence="12">Cytidine 5'-triphosphate synthase</fullName>
    </alternativeName>
    <alternativeName>
        <fullName evidence="13">Cytidine triphosphate synthetase</fullName>
    </alternativeName>
    <alternativeName>
        <fullName evidence="11">UTP--ammonia ligase</fullName>
    </alternativeName>
</protein>
<dbReference type="PANTHER" id="PTHR11550">
    <property type="entry name" value="CTP SYNTHASE"/>
    <property type="match status" value="1"/>
</dbReference>
<dbReference type="EMBL" id="PFAO01000010">
    <property type="protein sequence ID" value="PIT95569.1"/>
    <property type="molecule type" value="Genomic_DNA"/>
</dbReference>
<accession>A0A2M6WRY0</accession>
<dbReference type="GO" id="GO:0005524">
    <property type="term" value="F:ATP binding"/>
    <property type="evidence" value="ECO:0007669"/>
    <property type="project" value="UniProtKB-KW"/>
</dbReference>
<dbReference type="Gene3D" id="3.40.50.300">
    <property type="entry name" value="P-loop containing nucleotide triphosphate hydrolases"/>
    <property type="match status" value="1"/>
</dbReference>
<evidence type="ECO:0000256" key="5">
    <source>
        <dbReference type="ARBA" id="ARBA00022741"/>
    </source>
</evidence>
<keyword evidence="3" id="KW-0436">Ligase</keyword>
<dbReference type="Proteomes" id="UP000228964">
    <property type="component" value="Unassembled WGS sequence"/>
</dbReference>
<dbReference type="Gene3D" id="3.40.50.880">
    <property type="match status" value="1"/>
</dbReference>
<evidence type="ECO:0000256" key="1">
    <source>
        <dbReference type="ARBA" id="ARBA00005171"/>
    </source>
</evidence>
<reference evidence="16" key="1">
    <citation type="submission" date="2017-09" db="EMBL/GenBank/DDBJ databases">
        <title>Depth-based differentiation of microbial function through sediment-hosted aquifers and enrichment of novel symbionts in the deep terrestrial subsurface.</title>
        <authorList>
            <person name="Probst A.J."/>
            <person name="Ladd B."/>
            <person name="Jarett J.K."/>
            <person name="Geller-Mcgrath D.E."/>
            <person name="Sieber C.M.K."/>
            <person name="Emerson J.B."/>
            <person name="Anantharaman K."/>
            <person name="Thomas B.C."/>
            <person name="Malmstrom R."/>
            <person name="Stieglmeier M."/>
            <person name="Klingl A."/>
            <person name="Woyke T."/>
            <person name="Ryan C.M."/>
            <person name="Banfield J.F."/>
        </authorList>
    </citation>
    <scope>NUCLEOTIDE SEQUENCE [LARGE SCALE GENOMIC DNA]</scope>
</reference>
<keyword evidence="4" id="KW-0479">Metal-binding</keyword>
<keyword evidence="9" id="KW-0665">Pyrimidine biosynthesis</keyword>
<dbReference type="GO" id="GO:0046872">
    <property type="term" value="F:metal ion binding"/>
    <property type="evidence" value="ECO:0007669"/>
    <property type="project" value="UniProtKB-KW"/>
</dbReference>
<dbReference type="InterPro" id="IPR029062">
    <property type="entry name" value="Class_I_gatase-like"/>
</dbReference>
<dbReference type="NCBIfam" id="NF003792">
    <property type="entry name" value="PRK05380.1"/>
    <property type="match status" value="1"/>
</dbReference>